<feature type="domain" description="DHHA1" evidence="7">
    <location>
        <begin position="351"/>
        <end position="442"/>
    </location>
</feature>
<dbReference type="InterPro" id="IPR003156">
    <property type="entry name" value="DHHA1_dom"/>
</dbReference>
<dbReference type="PANTHER" id="PTHR30255:SF2">
    <property type="entry name" value="SINGLE-STRANDED-DNA-SPECIFIC EXONUCLEASE RECJ"/>
    <property type="match status" value="1"/>
</dbReference>
<dbReference type="KEGG" id="cace:CACET_c17340"/>
<dbReference type="GO" id="GO:0006281">
    <property type="term" value="P:DNA repair"/>
    <property type="evidence" value="ECO:0007669"/>
    <property type="project" value="InterPro"/>
</dbReference>
<organism evidence="9 10">
    <name type="scientific">Clostridium aceticum</name>
    <dbReference type="NCBI Taxonomy" id="84022"/>
    <lineage>
        <taxon>Bacteria</taxon>
        <taxon>Bacillati</taxon>
        <taxon>Bacillota</taxon>
        <taxon>Clostridia</taxon>
        <taxon>Eubacteriales</taxon>
        <taxon>Clostridiaceae</taxon>
        <taxon>Clostridium</taxon>
    </lineage>
</organism>
<dbReference type="InterPro" id="IPR041122">
    <property type="entry name" value="RecJ_OB"/>
</dbReference>
<name>A0A0D8IG79_9CLOT</name>
<keyword evidence="5 9" id="KW-0269">Exonuclease</keyword>
<evidence type="ECO:0000313" key="10">
    <source>
        <dbReference type="Proteomes" id="UP000035704"/>
    </source>
</evidence>
<evidence type="ECO:0000259" key="6">
    <source>
        <dbReference type="Pfam" id="PF01368"/>
    </source>
</evidence>
<dbReference type="InterPro" id="IPR001667">
    <property type="entry name" value="DDH_dom"/>
</dbReference>
<feature type="domain" description="DDH" evidence="6">
    <location>
        <begin position="73"/>
        <end position="233"/>
    </location>
</feature>
<dbReference type="PANTHER" id="PTHR30255">
    <property type="entry name" value="SINGLE-STRANDED-DNA-SPECIFIC EXONUCLEASE RECJ"/>
    <property type="match status" value="1"/>
</dbReference>
<sequence>MVRSTKVDFKKISKDLGISQVLCRILVNRGVKNYEDIQRFLYPNLETLYDPKDMKDIEKAVQIVTNKILHNKKIQIIGDYDVDGIISTYILYISLLECGADVSYEIPDRVNDGYGINKKIIENAKNMGVDTIITCDNGISALAQIAYAKELGLTVIVTDHHDIPFECDDEGNRTFLASQADAIINPKQIECSYPFKSLCGAGVAFKFIEALFDVMGMAKQQVHKLMEFVAIATVCDVVDLVDENRVFVKSGLEILQKSQNIGLRALINETALGKKKLTVYALGFVIGPCLNASGRLDTAKKGLELLLADSEEKAQLLAKELYKLNEERKHMTLNGVESAIETVENMNYKKDKVFVIYQPEIHESIAGIIAGRIKDKYNVPTILLTNAEEGVKGSGRSIDKYNMFEELLQCKDLLTKFGGHPMAAGLSLEAANIEALREKLNKQTLLTEDDLIQKIYIDIPLPLEYVSFDLVEDLQRLEPFGKGNSKPLFAVKNVSVKKAMVLGAKNHVLKLILMDQRGKPIEGIYFGDIEGFKIDMINKFGAEELEKILQGVSNNVKLDIIFTPAINEYMGNRSLQIQIQNYR</sequence>
<accession>A0A0D8IG79</accession>
<reference evidence="9 10" key="1">
    <citation type="submission" date="2014-10" db="EMBL/GenBank/DDBJ databases">
        <title>Genome sequence of Clostridium aceticum DSM 1496.</title>
        <authorList>
            <person name="Poehlein A."/>
            <person name="Schiel-Bengelsdorf B."/>
            <person name="Gottschalk G."/>
            <person name="Duerre P."/>
            <person name="Daniel R."/>
        </authorList>
    </citation>
    <scope>NUCLEOTIDE SEQUENCE [LARGE SCALE GENOMIC DNA]</scope>
    <source>
        <strain evidence="9 10">DSM 1496</strain>
    </source>
</reference>
<keyword evidence="3" id="KW-0540">Nuclease</keyword>
<protein>
    <recommendedName>
        <fullName evidence="2">Single-stranded-DNA-specific exonuclease RecJ</fullName>
    </recommendedName>
</protein>
<dbReference type="Pfam" id="PF17768">
    <property type="entry name" value="RecJ_OB"/>
    <property type="match status" value="1"/>
</dbReference>
<dbReference type="Proteomes" id="UP000035704">
    <property type="component" value="Chromosome"/>
</dbReference>
<keyword evidence="10" id="KW-1185">Reference proteome</keyword>
<dbReference type="GO" id="GO:0008409">
    <property type="term" value="F:5'-3' exonuclease activity"/>
    <property type="evidence" value="ECO:0007669"/>
    <property type="project" value="InterPro"/>
</dbReference>
<dbReference type="GO" id="GO:0003676">
    <property type="term" value="F:nucleic acid binding"/>
    <property type="evidence" value="ECO:0007669"/>
    <property type="project" value="InterPro"/>
</dbReference>
<evidence type="ECO:0000256" key="5">
    <source>
        <dbReference type="ARBA" id="ARBA00022839"/>
    </source>
</evidence>
<dbReference type="EMBL" id="CP009687">
    <property type="protein sequence ID" value="AKL95182.1"/>
    <property type="molecule type" value="Genomic_DNA"/>
</dbReference>
<proteinExistence type="inferred from homology"/>
<dbReference type="Pfam" id="PF02272">
    <property type="entry name" value="DHHA1"/>
    <property type="match status" value="1"/>
</dbReference>
<evidence type="ECO:0000256" key="2">
    <source>
        <dbReference type="ARBA" id="ARBA00019841"/>
    </source>
</evidence>
<dbReference type="Gene3D" id="3.10.310.30">
    <property type="match status" value="1"/>
</dbReference>
<dbReference type="Gene3D" id="3.90.1640.30">
    <property type="match status" value="1"/>
</dbReference>
<dbReference type="SUPFAM" id="SSF64182">
    <property type="entry name" value="DHH phosphoesterases"/>
    <property type="match status" value="1"/>
</dbReference>
<dbReference type="RefSeq" id="WP_044824090.1">
    <property type="nucleotide sequence ID" value="NZ_CP009687.1"/>
</dbReference>
<feature type="domain" description="RecJ OB" evidence="8">
    <location>
        <begin position="457"/>
        <end position="580"/>
    </location>
</feature>
<dbReference type="InterPro" id="IPR051673">
    <property type="entry name" value="SSDNA_exonuclease_RecJ"/>
</dbReference>
<dbReference type="InterPro" id="IPR038763">
    <property type="entry name" value="DHH_sf"/>
</dbReference>
<dbReference type="STRING" id="84022.CACET_c17340"/>
<gene>
    <name evidence="9" type="primary">recJ</name>
    <name evidence="9" type="ORF">CACET_c17340</name>
</gene>
<evidence type="ECO:0000259" key="7">
    <source>
        <dbReference type="Pfam" id="PF02272"/>
    </source>
</evidence>
<evidence type="ECO:0000256" key="1">
    <source>
        <dbReference type="ARBA" id="ARBA00005915"/>
    </source>
</evidence>
<dbReference type="GO" id="GO:0006310">
    <property type="term" value="P:DNA recombination"/>
    <property type="evidence" value="ECO:0007669"/>
    <property type="project" value="InterPro"/>
</dbReference>
<dbReference type="InterPro" id="IPR004610">
    <property type="entry name" value="RecJ"/>
</dbReference>
<dbReference type="NCBIfam" id="TIGR00644">
    <property type="entry name" value="recJ"/>
    <property type="match status" value="1"/>
</dbReference>
<evidence type="ECO:0000313" key="9">
    <source>
        <dbReference type="EMBL" id="AKL95182.1"/>
    </source>
</evidence>
<evidence type="ECO:0000256" key="3">
    <source>
        <dbReference type="ARBA" id="ARBA00022722"/>
    </source>
</evidence>
<dbReference type="PATRIC" id="fig|84022.5.peg.3191"/>
<keyword evidence="4 9" id="KW-0378">Hydrolase</keyword>
<evidence type="ECO:0000256" key="4">
    <source>
        <dbReference type="ARBA" id="ARBA00022801"/>
    </source>
</evidence>
<dbReference type="OrthoDB" id="9809852at2"/>
<evidence type="ECO:0000259" key="8">
    <source>
        <dbReference type="Pfam" id="PF17768"/>
    </source>
</evidence>
<comment type="similarity">
    <text evidence="1">Belongs to the RecJ family.</text>
</comment>
<dbReference type="AlphaFoldDB" id="A0A0D8IG79"/>
<dbReference type="Pfam" id="PF01368">
    <property type="entry name" value="DHH"/>
    <property type="match status" value="1"/>
</dbReference>